<evidence type="ECO:0000313" key="1">
    <source>
        <dbReference type="EMBL" id="CAE8624685.1"/>
    </source>
</evidence>
<evidence type="ECO:0000313" key="2">
    <source>
        <dbReference type="Proteomes" id="UP000654075"/>
    </source>
</evidence>
<accession>A0A813GPZ3</accession>
<proteinExistence type="predicted"/>
<dbReference type="EMBL" id="CAJNNV010028466">
    <property type="protein sequence ID" value="CAE8624685.1"/>
    <property type="molecule type" value="Genomic_DNA"/>
</dbReference>
<dbReference type="AlphaFoldDB" id="A0A813GPZ3"/>
<keyword evidence="2" id="KW-1185">Reference proteome</keyword>
<dbReference type="OMA" id="DNSERRW"/>
<evidence type="ECO:0008006" key="3">
    <source>
        <dbReference type="Google" id="ProtNLM"/>
    </source>
</evidence>
<protein>
    <recommendedName>
        <fullName evidence="3">PA domain-containing protein</fullName>
    </recommendedName>
</protein>
<reference evidence="1" key="1">
    <citation type="submission" date="2021-02" db="EMBL/GenBank/DDBJ databases">
        <authorList>
            <person name="Dougan E. K."/>
            <person name="Rhodes N."/>
            <person name="Thang M."/>
            <person name="Chan C."/>
        </authorList>
    </citation>
    <scope>NUCLEOTIDE SEQUENCE</scope>
</reference>
<dbReference type="Gene3D" id="3.50.30.30">
    <property type="match status" value="1"/>
</dbReference>
<sequence>MRPDNSERRWIHRTQRRRWNRPWRSSVALGATLISPLLIHGVRSEILLVSSGDDAAHEYEAIIANWNQAIDDTGQWSNFAGTLRFDAGNPGGCASIPSGTFSVDAPGQSGVLVLIDAAQACDELPSVTDKVAEAGAAGVIFFYPSDEGLAGIALGNREAPRIRAVMIERRHGEAIRDATTAMKVVNAELRKGRLISEEAYEEQFIFRADEIASTRRVNFLWHRYPEMLQSLGHKTLSAKLMESNFTIPPGWFSRPPGFVPLFNPSLLSLKDGSMLAALRMSNGPGCPSVRHSRESSMDTRIFRNELVLAHIDSADFSISSHVLVETPELSCHFTESTKTSGRKFLDSVHGPMDARITAGVDDTIWVTFFAERNAAEGDEVERGMHAAPLHVSWRKCQDAPDDGWRLQNSGAILSGPSCQWLGSGNAASADHCRVSCDDAIHCNAVNFRAAGGSEGRCEMRVCGGSEEAAALAGWEAWRRGQDPDPAKARSQIWPRRRCLHRAWIEPYELIAFPAMNDLEKNWNLIVAEPERLIIEYHIEPHIVLEVNLNRHSDTNKLAATSMTFSSISRWPYEVMHGISNVRGGYCCLKLPERQLQRHLSEISLRRINQKLEEHQEGDGHSVLPEGPLLLGVGHLQRIRSPFDQAPGDVSRFRRQAQSRAYHQFFYLLRGTEPFDVVAVSPEWCITMNGHFSQHWKQVLSQGEEACEAIQFVAGLAMRGKDEVVVAYGINDCESDLLPLPLTRVLSMLRPVNSKLNVSLDDLEMI</sequence>
<gene>
    <name evidence="1" type="ORF">PGLA1383_LOCUS41790</name>
</gene>
<dbReference type="Proteomes" id="UP000654075">
    <property type="component" value="Unassembled WGS sequence"/>
</dbReference>
<organism evidence="1 2">
    <name type="scientific">Polarella glacialis</name>
    <name type="common">Dinoflagellate</name>
    <dbReference type="NCBI Taxonomy" id="89957"/>
    <lineage>
        <taxon>Eukaryota</taxon>
        <taxon>Sar</taxon>
        <taxon>Alveolata</taxon>
        <taxon>Dinophyceae</taxon>
        <taxon>Suessiales</taxon>
        <taxon>Suessiaceae</taxon>
        <taxon>Polarella</taxon>
    </lineage>
</organism>
<name>A0A813GPZ3_POLGL</name>
<comment type="caution">
    <text evidence="1">The sequence shown here is derived from an EMBL/GenBank/DDBJ whole genome shotgun (WGS) entry which is preliminary data.</text>
</comment>
<dbReference type="OrthoDB" id="423854at2759"/>